<dbReference type="EMBL" id="VSSQ01116223">
    <property type="protein sequence ID" value="MPN51275.1"/>
    <property type="molecule type" value="Genomic_DNA"/>
</dbReference>
<organism evidence="1">
    <name type="scientific">bioreactor metagenome</name>
    <dbReference type="NCBI Taxonomy" id="1076179"/>
    <lineage>
        <taxon>unclassified sequences</taxon>
        <taxon>metagenomes</taxon>
        <taxon>ecological metagenomes</taxon>
    </lineage>
</organism>
<sequence length="131" mass="14453">MPEGDLDKDPLPGIDHAPFLERCQEALCLLVGNGIPHYFFYMVDSFLRNIVTEPEYPDISMAASLAFHDIASLGGKTASEDVIDLAGHTSEDFGQLLSPERHGLFVHLGKKVVDIVFNDSRQTRHGTSLQT</sequence>
<proteinExistence type="predicted"/>
<accession>A0A645IJ07</accession>
<evidence type="ECO:0000313" key="1">
    <source>
        <dbReference type="EMBL" id="MPN51275.1"/>
    </source>
</evidence>
<gene>
    <name evidence="1" type="ORF">SDC9_198918</name>
</gene>
<reference evidence="1" key="1">
    <citation type="submission" date="2019-08" db="EMBL/GenBank/DDBJ databases">
        <authorList>
            <person name="Kucharzyk K."/>
            <person name="Murdoch R.W."/>
            <person name="Higgins S."/>
            <person name="Loffler F."/>
        </authorList>
    </citation>
    <scope>NUCLEOTIDE SEQUENCE</scope>
</reference>
<protein>
    <submittedName>
        <fullName evidence="1">Uncharacterized protein</fullName>
    </submittedName>
</protein>
<name>A0A645IJ07_9ZZZZ</name>
<comment type="caution">
    <text evidence="1">The sequence shown here is derived from an EMBL/GenBank/DDBJ whole genome shotgun (WGS) entry which is preliminary data.</text>
</comment>
<dbReference type="AlphaFoldDB" id="A0A645IJ07"/>